<keyword evidence="8" id="KW-1185">Reference proteome</keyword>
<reference evidence="7 8" key="1">
    <citation type="submission" date="2020-07" db="EMBL/GenBank/DDBJ databases">
        <title>Sequencing the genomes of 1000 actinobacteria strains.</title>
        <authorList>
            <person name="Klenk H.-P."/>
        </authorList>
    </citation>
    <scope>NUCLEOTIDE SEQUENCE [LARGE SCALE GENOMIC DNA]</scope>
    <source>
        <strain evidence="7 8">DSM 44442</strain>
    </source>
</reference>
<keyword evidence="3 5" id="KW-0238">DNA-binding</keyword>
<dbReference type="SUPFAM" id="SSF48498">
    <property type="entry name" value="Tetracyclin repressor-like, C-terminal domain"/>
    <property type="match status" value="1"/>
</dbReference>
<dbReference type="PANTHER" id="PTHR47506:SF1">
    <property type="entry name" value="HTH-TYPE TRANSCRIPTIONAL REGULATOR YJDC"/>
    <property type="match status" value="1"/>
</dbReference>
<dbReference type="RefSeq" id="WP_179821938.1">
    <property type="nucleotide sequence ID" value="NZ_JACCFS010000001.1"/>
</dbReference>
<dbReference type="Pfam" id="PF13977">
    <property type="entry name" value="TetR_C_6"/>
    <property type="match status" value="1"/>
</dbReference>
<dbReference type="InterPro" id="IPR036271">
    <property type="entry name" value="Tet_transcr_reg_TetR-rel_C_sf"/>
</dbReference>
<evidence type="ECO:0000256" key="3">
    <source>
        <dbReference type="ARBA" id="ARBA00023125"/>
    </source>
</evidence>
<comment type="caution">
    <text evidence="7">The sequence shown here is derived from an EMBL/GenBank/DDBJ whole genome shotgun (WGS) entry which is preliminary data.</text>
</comment>
<dbReference type="EMBL" id="JACCFS010000001">
    <property type="protein sequence ID" value="NYJ33637.1"/>
    <property type="molecule type" value="Genomic_DNA"/>
</dbReference>
<organism evidence="7 8">
    <name type="scientific">Nocardiopsis aegyptia</name>
    <dbReference type="NCBI Taxonomy" id="220378"/>
    <lineage>
        <taxon>Bacteria</taxon>
        <taxon>Bacillati</taxon>
        <taxon>Actinomycetota</taxon>
        <taxon>Actinomycetes</taxon>
        <taxon>Streptosporangiales</taxon>
        <taxon>Nocardiopsidaceae</taxon>
        <taxon>Nocardiopsis</taxon>
    </lineage>
</organism>
<sequence length="202" mass="22436">MPKITDERREERRLQIVHAAMRCVAAQGFHKTTMADVIRESGMSAGAVYGYFRNKEDLIIAIADKAMSLADRTIGELLETDPLPTLSAMVEHITTAITGFQQGEQGDITRVAVVVWAEAIRDESVRALVTARFQVIRGRYAELVRAQQRAGRLDPAEDPELVARALFGLMPGFVLQRLLMGDLDPETYARAVRGLQRISDTP</sequence>
<accession>A0A7Z0EK94</accession>
<dbReference type="InterPro" id="IPR001647">
    <property type="entry name" value="HTH_TetR"/>
</dbReference>
<dbReference type="PROSITE" id="PS50977">
    <property type="entry name" value="HTH_TETR_2"/>
    <property type="match status" value="1"/>
</dbReference>
<proteinExistence type="predicted"/>
<dbReference type="Proteomes" id="UP000572051">
    <property type="component" value="Unassembled WGS sequence"/>
</dbReference>
<keyword evidence="2" id="KW-0805">Transcription regulation</keyword>
<evidence type="ECO:0000313" key="7">
    <source>
        <dbReference type="EMBL" id="NYJ33637.1"/>
    </source>
</evidence>
<dbReference type="Gene3D" id="1.10.357.10">
    <property type="entry name" value="Tetracycline Repressor, domain 2"/>
    <property type="match status" value="1"/>
</dbReference>
<dbReference type="AlphaFoldDB" id="A0A7Z0EK94"/>
<dbReference type="GO" id="GO:0003677">
    <property type="term" value="F:DNA binding"/>
    <property type="evidence" value="ECO:0007669"/>
    <property type="project" value="UniProtKB-UniRule"/>
</dbReference>
<feature type="domain" description="HTH tetR-type" evidence="6">
    <location>
        <begin position="10"/>
        <end position="70"/>
    </location>
</feature>
<feature type="DNA-binding region" description="H-T-H motif" evidence="5">
    <location>
        <begin position="33"/>
        <end position="52"/>
    </location>
</feature>
<evidence type="ECO:0000256" key="1">
    <source>
        <dbReference type="ARBA" id="ARBA00022491"/>
    </source>
</evidence>
<evidence type="ECO:0000256" key="4">
    <source>
        <dbReference type="ARBA" id="ARBA00023163"/>
    </source>
</evidence>
<evidence type="ECO:0000313" key="8">
    <source>
        <dbReference type="Proteomes" id="UP000572051"/>
    </source>
</evidence>
<keyword evidence="1" id="KW-0678">Repressor</keyword>
<dbReference type="InterPro" id="IPR039538">
    <property type="entry name" value="BetI_C"/>
</dbReference>
<keyword evidence="4" id="KW-0804">Transcription</keyword>
<dbReference type="Pfam" id="PF00440">
    <property type="entry name" value="TetR_N"/>
    <property type="match status" value="1"/>
</dbReference>
<name>A0A7Z0EK94_9ACTN</name>
<evidence type="ECO:0000256" key="5">
    <source>
        <dbReference type="PROSITE-ProRule" id="PRU00335"/>
    </source>
</evidence>
<evidence type="ECO:0000259" key="6">
    <source>
        <dbReference type="PROSITE" id="PS50977"/>
    </source>
</evidence>
<dbReference type="SUPFAM" id="SSF46689">
    <property type="entry name" value="Homeodomain-like"/>
    <property type="match status" value="1"/>
</dbReference>
<dbReference type="InterPro" id="IPR009057">
    <property type="entry name" value="Homeodomain-like_sf"/>
</dbReference>
<evidence type="ECO:0000256" key="2">
    <source>
        <dbReference type="ARBA" id="ARBA00023015"/>
    </source>
</evidence>
<dbReference type="PANTHER" id="PTHR47506">
    <property type="entry name" value="TRANSCRIPTIONAL REGULATORY PROTEIN"/>
    <property type="match status" value="1"/>
</dbReference>
<gene>
    <name evidence="7" type="ORF">HNR10_001518</name>
</gene>
<dbReference type="PRINTS" id="PR00455">
    <property type="entry name" value="HTHTETR"/>
</dbReference>
<protein>
    <submittedName>
        <fullName evidence="7">AcrR family transcriptional regulator</fullName>
    </submittedName>
</protein>